<name>A0A930V060_9ACTN</name>
<dbReference type="AlphaFoldDB" id="A0A930V060"/>
<accession>A0A930V060</accession>
<evidence type="ECO:0000313" key="2">
    <source>
        <dbReference type="EMBL" id="MBF4161446.1"/>
    </source>
</evidence>
<organism evidence="2 3">
    <name type="scientific">Nocardioides acrostichi</name>
    <dbReference type="NCBI Taxonomy" id="2784339"/>
    <lineage>
        <taxon>Bacteria</taxon>
        <taxon>Bacillati</taxon>
        <taxon>Actinomycetota</taxon>
        <taxon>Actinomycetes</taxon>
        <taxon>Propionibacteriales</taxon>
        <taxon>Nocardioidaceae</taxon>
        <taxon>Nocardioides</taxon>
    </lineage>
</organism>
<dbReference type="EMBL" id="JADIVZ010000002">
    <property type="protein sequence ID" value="MBF4161446.1"/>
    <property type="molecule type" value="Genomic_DNA"/>
</dbReference>
<evidence type="ECO:0000313" key="3">
    <source>
        <dbReference type="Proteomes" id="UP000656804"/>
    </source>
</evidence>
<dbReference type="Proteomes" id="UP000656804">
    <property type="component" value="Unassembled WGS sequence"/>
</dbReference>
<comment type="caution">
    <text evidence="2">The sequence shown here is derived from an EMBL/GenBank/DDBJ whole genome shotgun (WGS) entry which is preliminary data.</text>
</comment>
<dbReference type="InterPro" id="IPR019648">
    <property type="entry name" value="YebY"/>
</dbReference>
<proteinExistence type="predicted"/>
<evidence type="ECO:0000256" key="1">
    <source>
        <dbReference type="SAM" id="MobiDB-lite"/>
    </source>
</evidence>
<dbReference type="RefSeq" id="WP_194502656.1">
    <property type="nucleotide sequence ID" value="NZ_JADIVZ010000002.1"/>
</dbReference>
<dbReference type="Pfam" id="PF10709">
    <property type="entry name" value="DUF2511"/>
    <property type="match status" value="1"/>
</dbReference>
<reference evidence="2" key="1">
    <citation type="submission" date="2020-11" db="EMBL/GenBank/DDBJ databases">
        <title>Nocardioides sp. CBS4Y-1, whole genome shotgun sequence.</title>
        <authorList>
            <person name="Tuo L."/>
        </authorList>
    </citation>
    <scope>NUCLEOTIDE SEQUENCE</scope>
    <source>
        <strain evidence="2">CBS4Y-1</strain>
    </source>
</reference>
<keyword evidence="3" id="KW-1185">Reference proteome</keyword>
<feature type="region of interest" description="Disordered" evidence="1">
    <location>
        <begin position="34"/>
        <end position="54"/>
    </location>
</feature>
<gene>
    <name evidence="2" type="ORF">ISG29_07050</name>
</gene>
<sequence>MALLDSIKVLRDGGRGLRFAGTFLSFLQLDLPQHDGSDAEPSDAEPADVPKGFRDDPGLVTAASYGDGWPLTVEYGALTCRIVKSGGREASSVTIRVPGAQYALNGVARSMSPFQNVDPIWADNPDIKGAKLDLGPFIERGLELCE</sequence>
<protein>
    <submittedName>
        <fullName evidence="2">DUF2511 domain-containing protein</fullName>
    </submittedName>
</protein>